<organism evidence="2 3">
    <name type="scientific">Hibiscus syriacus</name>
    <name type="common">Rose of Sharon</name>
    <dbReference type="NCBI Taxonomy" id="106335"/>
    <lineage>
        <taxon>Eukaryota</taxon>
        <taxon>Viridiplantae</taxon>
        <taxon>Streptophyta</taxon>
        <taxon>Embryophyta</taxon>
        <taxon>Tracheophyta</taxon>
        <taxon>Spermatophyta</taxon>
        <taxon>Magnoliopsida</taxon>
        <taxon>eudicotyledons</taxon>
        <taxon>Gunneridae</taxon>
        <taxon>Pentapetalae</taxon>
        <taxon>rosids</taxon>
        <taxon>malvids</taxon>
        <taxon>Malvales</taxon>
        <taxon>Malvaceae</taxon>
        <taxon>Malvoideae</taxon>
        <taxon>Hibiscus</taxon>
    </lineage>
</organism>
<evidence type="ECO:0000313" key="3">
    <source>
        <dbReference type="Proteomes" id="UP000436088"/>
    </source>
</evidence>
<evidence type="ECO:0000256" key="1">
    <source>
        <dbReference type="ARBA" id="ARBA00022737"/>
    </source>
</evidence>
<reference evidence="2" key="1">
    <citation type="submission" date="2019-09" db="EMBL/GenBank/DDBJ databases">
        <title>Draft genome information of white flower Hibiscus syriacus.</title>
        <authorList>
            <person name="Kim Y.-M."/>
        </authorList>
    </citation>
    <scope>NUCLEOTIDE SEQUENCE [LARGE SCALE GENOMIC DNA]</scope>
    <source>
        <strain evidence="2">YM2019G1</strain>
    </source>
</reference>
<dbReference type="InterPro" id="IPR002885">
    <property type="entry name" value="PPR_rpt"/>
</dbReference>
<dbReference type="AlphaFoldDB" id="A0A6A2WPL1"/>
<proteinExistence type="predicted"/>
<dbReference type="PANTHER" id="PTHR47262:SF1">
    <property type="entry name" value="OS02G0132600 PROTEIN"/>
    <property type="match status" value="1"/>
</dbReference>
<dbReference type="PANTHER" id="PTHR47262">
    <property type="entry name" value="OS02G0132600 PROTEIN"/>
    <property type="match status" value="1"/>
</dbReference>
<dbReference type="EMBL" id="VEPZ02001702">
    <property type="protein sequence ID" value="KAE8662563.1"/>
    <property type="molecule type" value="Genomic_DNA"/>
</dbReference>
<dbReference type="InterPro" id="IPR011990">
    <property type="entry name" value="TPR-like_helical_dom_sf"/>
</dbReference>
<gene>
    <name evidence="2" type="ORF">F3Y22_tig00113301pilonHSYRG00020</name>
</gene>
<dbReference type="Proteomes" id="UP000436088">
    <property type="component" value="Unassembled WGS sequence"/>
</dbReference>
<accession>A0A6A2WPL1</accession>
<dbReference type="Pfam" id="PF01535">
    <property type="entry name" value="PPR"/>
    <property type="match status" value="1"/>
</dbReference>
<name>A0A6A2WPL1_HIBSY</name>
<protein>
    <submittedName>
        <fullName evidence="2">Tetratricopeptide repeat-like superfamily protein, putative isoform 2</fullName>
    </submittedName>
</protein>
<keyword evidence="1" id="KW-0677">Repeat</keyword>
<keyword evidence="3" id="KW-1185">Reference proteome</keyword>
<evidence type="ECO:0000313" key="2">
    <source>
        <dbReference type="EMBL" id="KAE8662563.1"/>
    </source>
</evidence>
<dbReference type="Gene3D" id="1.25.40.10">
    <property type="entry name" value="Tetratricopeptide repeat domain"/>
    <property type="match status" value="2"/>
</dbReference>
<sequence length="234" mass="26039">MKRIGVPVTKHIFMAQINAYAACGQIEKAKQVVLDKMIHVCSITEIKSVLVSALALNGMMPNALNLYKEIKKNGGTLEPKAAIALILNDKLHTDDLAMEAVFDEIFCVIAEKQPNDLRLAMALFQAIKDEFGLTSSHKILDFLLTSCVNAKDLQNSLLIWSEYQAASLRFNVLTFLRMHQALLASGDPKSAKSLLTKIPMDDPHVRCIIKACQKTYVQSSSMTKTKKQKMKNKT</sequence>
<comment type="caution">
    <text evidence="2">The sequence shown here is derived from an EMBL/GenBank/DDBJ whole genome shotgun (WGS) entry which is preliminary data.</text>
</comment>